<reference evidence="1 2" key="1">
    <citation type="submission" date="2020-09" db="EMBL/GenBank/DDBJ databases">
        <title>Complete genome sequence of an Arctic sea ice bacterium Marinomonas arctica BSI20414.</title>
        <authorList>
            <person name="Liao L."/>
            <person name="Chen B."/>
        </authorList>
    </citation>
    <scope>NUCLEOTIDE SEQUENCE [LARGE SCALE GENOMIC DNA]</scope>
    <source>
        <strain evidence="1 2">BSI20414</strain>
    </source>
</reference>
<evidence type="ECO:0000313" key="2">
    <source>
        <dbReference type="Proteomes" id="UP000516370"/>
    </source>
</evidence>
<dbReference type="AlphaFoldDB" id="A0A7H1J2R6"/>
<dbReference type="Proteomes" id="UP000516370">
    <property type="component" value="Chromosome"/>
</dbReference>
<protein>
    <recommendedName>
        <fullName evidence="3">HNH endonuclease</fullName>
    </recommendedName>
</protein>
<sequence>MNGICALCKKTARLKGSHFMPKAIYRAISKGFPEHGQEIVLITGSDRSAAYTDKQVKKHLLCEGCELKFSKNGEDKVIPLMARPNGFKLATKIKKFKELSHVKGETWYFPPNYETALDFMYFAISIAWRLSATDWSTFGLPETKNSIREESMVAFSDFLLGNTELPANTYLAVYVDNQIVDAPLMGFPTVKNHDGYQHIVFNIPGMKLSLISGSSPGAGILETFSINANNVYFISCSLKSHPDYHFMVNFLKNESVAKGRLKNERRKSV</sequence>
<dbReference type="EMBL" id="CP061081">
    <property type="protein sequence ID" value="QNT04782.1"/>
    <property type="molecule type" value="Genomic_DNA"/>
</dbReference>
<proteinExistence type="predicted"/>
<organism evidence="1 2">
    <name type="scientific">Marinomonas arctica</name>
    <dbReference type="NCBI Taxonomy" id="383750"/>
    <lineage>
        <taxon>Bacteria</taxon>
        <taxon>Pseudomonadati</taxon>
        <taxon>Pseudomonadota</taxon>
        <taxon>Gammaproteobacteria</taxon>
        <taxon>Oceanospirillales</taxon>
        <taxon>Oceanospirillaceae</taxon>
        <taxon>Marinomonas</taxon>
    </lineage>
</organism>
<keyword evidence="2" id="KW-1185">Reference proteome</keyword>
<evidence type="ECO:0000313" key="1">
    <source>
        <dbReference type="EMBL" id="QNT04782.1"/>
    </source>
</evidence>
<dbReference type="OrthoDB" id="6637919at2"/>
<evidence type="ECO:0008006" key="3">
    <source>
        <dbReference type="Google" id="ProtNLM"/>
    </source>
</evidence>
<gene>
    <name evidence="1" type="ORF">IBG28_13820</name>
</gene>
<accession>A0A7H1J2R6</accession>
<dbReference type="KEGG" id="mard:IBG28_13820"/>
<name>A0A7H1J2R6_9GAMM</name>